<feature type="domain" description="Reverse transcriptase zinc-binding" evidence="1">
    <location>
        <begin position="339"/>
        <end position="423"/>
    </location>
</feature>
<reference evidence="2" key="1">
    <citation type="submission" date="2018-02" db="EMBL/GenBank/DDBJ databases">
        <authorList>
            <person name="Cohen D.B."/>
            <person name="Kent A.D."/>
        </authorList>
    </citation>
    <scope>NUCLEOTIDE SEQUENCE</scope>
</reference>
<evidence type="ECO:0000313" key="2">
    <source>
        <dbReference type="EMBL" id="SPD14813.1"/>
    </source>
</evidence>
<sequence length="475" mass="54027">MQRAANGGFITGFSVGHQAASALDAISGLKINLGKSELIPVGDVPNVHALASILGCRVSALPLTYLGLSLGASFKNKSIWNPVVEKIEKRLAGWKRFYPSKGGRITLIKSTLSNLPTYYLSLFPIPKSVARRIEKLQRDFLWGGLDDEPKFHLVPWKKVCEPLMGGGHGIRNLTMFNKALLGKWLWRYAIEPESLWRRVIDSKYGSMWGGWYSQIGTQAYGVSLWKFIRAGWNTFSNYISYMVGDGSCIKFWHDPWCGDQPLKLSFPELYSLARYSEATMADSMQFQGSSIHWDIVFIRAVKDWELEAVVSFLDLLYTSSITRVGLDSMHWKLSRNGKFEVKSYYKVLTQVDHPPFPWKSIWKVQVPTRIAFFTWIAALGKILTIDNLRKRKVLILDWCCMCKSNGESVNHLLLHRPITRDLWDMVFSLLGVCWVMPKGVEDLLACWAGRCGKGEAASLWKIIPHCLIWTYLVKC</sequence>
<dbReference type="PANTHER" id="PTHR33116:SF78">
    <property type="entry name" value="OS12G0587133 PROTEIN"/>
    <property type="match status" value="1"/>
</dbReference>
<dbReference type="Pfam" id="PF13966">
    <property type="entry name" value="zf-RVT"/>
    <property type="match status" value="1"/>
</dbReference>
<protein>
    <recommendedName>
        <fullName evidence="1">Reverse transcriptase zinc-binding domain-containing protein</fullName>
    </recommendedName>
</protein>
<dbReference type="EMBL" id="OIVN01003998">
    <property type="protein sequence ID" value="SPD14813.1"/>
    <property type="molecule type" value="Genomic_DNA"/>
</dbReference>
<organism evidence="2">
    <name type="scientific">Fagus sylvatica</name>
    <name type="common">Beechnut</name>
    <dbReference type="NCBI Taxonomy" id="28930"/>
    <lineage>
        <taxon>Eukaryota</taxon>
        <taxon>Viridiplantae</taxon>
        <taxon>Streptophyta</taxon>
        <taxon>Embryophyta</taxon>
        <taxon>Tracheophyta</taxon>
        <taxon>Spermatophyta</taxon>
        <taxon>Magnoliopsida</taxon>
        <taxon>eudicotyledons</taxon>
        <taxon>Gunneridae</taxon>
        <taxon>Pentapetalae</taxon>
        <taxon>rosids</taxon>
        <taxon>fabids</taxon>
        <taxon>Fagales</taxon>
        <taxon>Fagaceae</taxon>
        <taxon>Fagus</taxon>
    </lineage>
</organism>
<proteinExistence type="predicted"/>
<dbReference type="PANTHER" id="PTHR33116">
    <property type="entry name" value="REVERSE TRANSCRIPTASE ZINC-BINDING DOMAIN-CONTAINING PROTEIN-RELATED-RELATED"/>
    <property type="match status" value="1"/>
</dbReference>
<name>A0A2N9HSW9_FAGSY</name>
<dbReference type="AlphaFoldDB" id="A0A2N9HSW9"/>
<gene>
    <name evidence="2" type="ORF">FSB_LOCUS42695</name>
</gene>
<evidence type="ECO:0000259" key="1">
    <source>
        <dbReference type="Pfam" id="PF13966"/>
    </source>
</evidence>
<accession>A0A2N9HSW9</accession>
<dbReference type="InterPro" id="IPR026960">
    <property type="entry name" value="RVT-Znf"/>
</dbReference>